<dbReference type="AlphaFoldDB" id="A0A427ARV4"/>
<evidence type="ECO:0000313" key="3">
    <source>
        <dbReference type="Proteomes" id="UP000287651"/>
    </source>
</evidence>
<sequence length="169" mass="19273">MTTSSIFDQREKPCTLLRIRIARPPLRARCSSDFDESFLECTVSPDTARSTSCKRVAQGGRGEDGCDEAKKRGRWRRGKGKRHVKTPAAGGLRRRWGKREGRRWRREEAKRAAAELATAKEEEERERDLGRARWRKTPTPFVNGEEETAAAAVAVRRCRGRKGESRFAD</sequence>
<gene>
    <name evidence="2" type="ORF">B296_00022402</name>
</gene>
<dbReference type="EMBL" id="AMZH03001547">
    <property type="protein sequence ID" value="RRT78935.1"/>
    <property type="molecule type" value="Genomic_DNA"/>
</dbReference>
<feature type="compositionally biased region" description="Basic residues" evidence="1">
    <location>
        <begin position="71"/>
        <end position="85"/>
    </location>
</feature>
<feature type="compositionally biased region" description="Basic residues" evidence="1">
    <location>
        <begin position="92"/>
        <end position="104"/>
    </location>
</feature>
<evidence type="ECO:0000313" key="2">
    <source>
        <dbReference type="EMBL" id="RRT78935.1"/>
    </source>
</evidence>
<accession>A0A427ARV4</accession>
<dbReference type="Proteomes" id="UP000287651">
    <property type="component" value="Unassembled WGS sequence"/>
</dbReference>
<feature type="compositionally biased region" description="Basic and acidic residues" evidence="1">
    <location>
        <begin position="61"/>
        <end position="70"/>
    </location>
</feature>
<reference evidence="2 3" key="1">
    <citation type="journal article" date="2014" name="Agronomy (Basel)">
        <title>A Draft Genome Sequence for Ensete ventricosum, the Drought-Tolerant Tree Against Hunger.</title>
        <authorList>
            <person name="Harrison J."/>
            <person name="Moore K.A."/>
            <person name="Paszkiewicz K."/>
            <person name="Jones T."/>
            <person name="Grant M."/>
            <person name="Ambacheew D."/>
            <person name="Muzemil S."/>
            <person name="Studholme D.J."/>
        </authorList>
    </citation>
    <scope>NUCLEOTIDE SEQUENCE [LARGE SCALE GENOMIC DNA]</scope>
</reference>
<feature type="region of interest" description="Disordered" evidence="1">
    <location>
        <begin position="54"/>
        <end position="146"/>
    </location>
</feature>
<comment type="caution">
    <text evidence="2">The sequence shown here is derived from an EMBL/GenBank/DDBJ whole genome shotgun (WGS) entry which is preliminary data.</text>
</comment>
<feature type="compositionally biased region" description="Basic and acidic residues" evidence="1">
    <location>
        <begin position="105"/>
        <end position="131"/>
    </location>
</feature>
<evidence type="ECO:0000256" key="1">
    <source>
        <dbReference type="SAM" id="MobiDB-lite"/>
    </source>
</evidence>
<organism evidence="2 3">
    <name type="scientific">Ensete ventricosum</name>
    <name type="common">Abyssinian banana</name>
    <name type="synonym">Musa ensete</name>
    <dbReference type="NCBI Taxonomy" id="4639"/>
    <lineage>
        <taxon>Eukaryota</taxon>
        <taxon>Viridiplantae</taxon>
        <taxon>Streptophyta</taxon>
        <taxon>Embryophyta</taxon>
        <taxon>Tracheophyta</taxon>
        <taxon>Spermatophyta</taxon>
        <taxon>Magnoliopsida</taxon>
        <taxon>Liliopsida</taxon>
        <taxon>Zingiberales</taxon>
        <taxon>Musaceae</taxon>
        <taxon>Ensete</taxon>
    </lineage>
</organism>
<name>A0A427ARV4_ENSVE</name>
<proteinExistence type="predicted"/>
<protein>
    <submittedName>
        <fullName evidence="2">Uncharacterized protein</fullName>
    </submittedName>
</protein>